<feature type="transmembrane region" description="Helical" evidence="2">
    <location>
        <begin position="186"/>
        <end position="210"/>
    </location>
</feature>
<feature type="region of interest" description="Disordered" evidence="1">
    <location>
        <begin position="104"/>
        <end position="144"/>
    </location>
</feature>
<feature type="region of interest" description="Disordered" evidence="1">
    <location>
        <begin position="769"/>
        <end position="823"/>
    </location>
</feature>
<name>A0A5C3E341_9BASI</name>
<feature type="compositionally biased region" description="Low complexity" evidence="1">
    <location>
        <begin position="789"/>
        <end position="800"/>
    </location>
</feature>
<feature type="transmembrane region" description="Helical" evidence="2">
    <location>
        <begin position="351"/>
        <end position="371"/>
    </location>
</feature>
<dbReference type="EMBL" id="OOIN01000006">
    <property type="protein sequence ID" value="SPO24027.1"/>
    <property type="molecule type" value="Genomic_DNA"/>
</dbReference>
<reference evidence="3 4" key="1">
    <citation type="submission" date="2018-03" db="EMBL/GenBank/DDBJ databases">
        <authorList>
            <person name="Guldener U."/>
        </authorList>
    </citation>
    <scope>NUCLEOTIDE SEQUENCE [LARGE SCALE GENOMIC DNA]</scope>
    <source>
        <strain evidence="3 4">NBRC100155</strain>
    </source>
</reference>
<evidence type="ECO:0000313" key="4">
    <source>
        <dbReference type="Proteomes" id="UP000324022"/>
    </source>
</evidence>
<evidence type="ECO:0008006" key="5">
    <source>
        <dbReference type="Google" id="ProtNLM"/>
    </source>
</evidence>
<feature type="region of interest" description="Disordered" evidence="1">
    <location>
        <begin position="887"/>
        <end position="925"/>
    </location>
</feature>
<feature type="transmembrane region" description="Helical" evidence="2">
    <location>
        <begin position="230"/>
        <end position="255"/>
    </location>
</feature>
<feature type="compositionally biased region" description="Polar residues" evidence="1">
    <location>
        <begin position="501"/>
        <end position="528"/>
    </location>
</feature>
<feature type="compositionally biased region" description="Basic residues" evidence="1">
    <location>
        <begin position="1020"/>
        <end position="1032"/>
    </location>
</feature>
<protein>
    <recommendedName>
        <fullName evidence="5">Transmembrane protein</fullName>
    </recommendedName>
</protein>
<feature type="region of interest" description="Disordered" evidence="1">
    <location>
        <begin position="1070"/>
        <end position="1102"/>
    </location>
</feature>
<feature type="compositionally biased region" description="Basic and acidic residues" evidence="1">
    <location>
        <begin position="730"/>
        <end position="747"/>
    </location>
</feature>
<feature type="transmembrane region" description="Helical" evidence="2">
    <location>
        <begin position="267"/>
        <end position="292"/>
    </location>
</feature>
<dbReference type="OrthoDB" id="2551084at2759"/>
<feature type="region of interest" description="Disordered" evidence="1">
    <location>
        <begin position="694"/>
        <end position="747"/>
    </location>
</feature>
<feature type="compositionally biased region" description="Basic and acidic residues" evidence="1">
    <location>
        <begin position="1070"/>
        <end position="1082"/>
    </location>
</feature>
<dbReference type="AlphaFoldDB" id="A0A5C3E341"/>
<dbReference type="Proteomes" id="UP000324022">
    <property type="component" value="Unassembled WGS sequence"/>
</dbReference>
<evidence type="ECO:0000256" key="2">
    <source>
        <dbReference type="SAM" id="Phobius"/>
    </source>
</evidence>
<feature type="compositionally biased region" description="Basic residues" evidence="1">
    <location>
        <begin position="712"/>
        <end position="729"/>
    </location>
</feature>
<feature type="region of interest" description="Disordered" evidence="1">
    <location>
        <begin position="1005"/>
        <end position="1057"/>
    </location>
</feature>
<feature type="region of interest" description="Disordered" evidence="1">
    <location>
        <begin position="1255"/>
        <end position="1277"/>
    </location>
</feature>
<keyword evidence="2" id="KW-1133">Transmembrane helix</keyword>
<proteinExistence type="predicted"/>
<feature type="transmembrane region" description="Helical" evidence="2">
    <location>
        <begin position="652"/>
        <end position="676"/>
    </location>
</feature>
<feature type="region of interest" description="Disordered" evidence="1">
    <location>
        <begin position="452"/>
        <end position="573"/>
    </location>
</feature>
<feature type="compositionally biased region" description="Polar residues" evidence="1">
    <location>
        <begin position="109"/>
        <end position="120"/>
    </location>
</feature>
<gene>
    <name evidence="3" type="ORF">UTRI_03431_B</name>
</gene>
<feature type="region of interest" description="Disordered" evidence="1">
    <location>
        <begin position="159"/>
        <end position="179"/>
    </location>
</feature>
<evidence type="ECO:0000313" key="3">
    <source>
        <dbReference type="EMBL" id="SPO24027.1"/>
    </source>
</evidence>
<accession>A0A5C3E341</accession>
<feature type="compositionally biased region" description="Pro residues" evidence="1">
    <location>
        <begin position="459"/>
        <end position="474"/>
    </location>
</feature>
<keyword evidence="2" id="KW-0472">Membrane</keyword>
<feature type="compositionally biased region" description="Polar residues" evidence="1">
    <location>
        <begin position="904"/>
        <end position="925"/>
    </location>
</feature>
<organism evidence="3 4">
    <name type="scientific">Ustilago trichophora</name>
    <dbReference type="NCBI Taxonomy" id="86804"/>
    <lineage>
        <taxon>Eukaryota</taxon>
        <taxon>Fungi</taxon>
        <taxon>Dikarya</taxon>
        <taxon>Basidiomycota</taxon>
        <taxon>Ustilaginomycotina</taxon>
        <taxon>Ustilaginomycetes</taxon>
        <taxon>Ustilaginales</taxon>
        <taxon>Ustilaginaceae</taxon>
        <taxon>Ustilago</taxon>
    </lineage>
</organism>
<keyword evidence="4" id="KW-1185">Reference proteome</keyword>
<keyword evidence="2" id="KW-0812">Transmembrane</keyword>
<feature type="compositionally biased region" description="Polar residues" evidence="1">
    <location>
        <begin position="1204"/>
        <end position="1215"/>
    </location>
</feature>
<feature type="compositionally biased region" description="Basic and acidic residues" evidence="1">
    <location>
        <begin position="801"/>
        <end position="820"/>
    </location>
</feature>
<feature type="transmembrane region" description="Helical" evidence="2">
    <location>
        <begin position="57"/>
        <end position="78"/>
    </location>
</feature>
<sequence>MSAGHTSANMLGIIEVPHHHNHPSFNVHHFPLADNATVNEVLMLVDSLALKTLPRGYWQLSWATSSLNLTIFFLIAIAMRSYRSRKTPVPLWLFKLESRPYRVKRTNKSSKTTNERSSSMGIGASLDRDRDCSSTSPPSEHRHGFKARLGSLFNCSPSTAARVSDEKPQSTSEEEQGGEEIRMGKFITASCVNCHLVLTSAYVVLLFLKVAEAYTTREASSAPPLLSPGILEAFMTAAIFSTAYFAALGYIAILLPNVPPWMWNSSVITNYVATMTIGLFTISKIALSASYINGYRQLVWFELVYLPSLVHPVATESLARERPAGEVAMKLARVAYQEALRQRIWLQCSHGLIALGGITLAIIYLVILVTLSRKVAMELNQIRNAPLPPSSPQVGMVSAVSVEDKKSEAVSTSAVTMWPLTAVPFSLPSGSQTTDPVLKTFLSQPARFSLPLRTGAARTPPPTPAPNGPLPLPPVERVTDSRSSTPDSAAYSVAEVRTELPLNNSSTAERRSSVTLQQQPPTSLPNGQQDRKTTSADSKLSFPAHHDDEDDERPSSPTSSSTHRTRLDLGPRTRVDSQPIPWAVNALHEDLATSEGYVAVCKFLFNCIIDHAAVMLQCFAFGSTSIYLTVVYSKTYPNDAQSASLQVGRINMVFSCLFTLLYLINSVNLFAPFLLFPTSQVKLATMLASLYTPNSNSNSNSDSGKYRERGRYPRRSASKRMLRNKRKKAAEKESETPRSELRPQESSRELLAAAGKVTSEMYSSKNAASATSLPWSPGGTLCGDAMQYPPTSSTTTASSPSEDRDQKGRRNKSMEKEGAIRSRITGPIVTAIRLFRTPPPEDVGSNGFTPLRREMTLASPATQLSTLGLSPSPTGFRALLKFSPFSPPFSSPSSRAKADDGNSKQRNFSNISTSPSVHNSLPSSNVAGSGSESCYVTCESSPPHISASAQQQGKQLVLDSLISSHALPIQGFYCHRPSALGLSASGSGGGLRLYHPNESVESGFGWSGYDQDEEDQQHVLRPRPKPRVRAKRRFDDAPPVRPSRRSQPPLQPHPYEVDTEFDEEDQAQAEMREYETEEELQHSDPQGGSMGMGEASKRRRQRLRQQFRGQIGAHGEFIPLQQQQRSSSSSDHELVQVVVRRASLPTIAQLQQYPTPSTTTRGGLDETADGLLRLPGAELRSEARTILARDNGVPSIVAQPPTPISSSRPRAMTQPQLEEEYMQKKEKEMDSVQHRTMISIPIRFDRSAAGADVMPDGAEALDADGGVSVDSGTFGDS</sequence>
<evidence type="ECO:0000256" key="1">
    <source>
        <dbReference type="SAM" id="MobiDB-lite"/>
    </source>
</evidence>
<feature type="region of interest" description="Disordered" evidence="1">
    <location>
        <begin position="1194"/>
        <end position="1215"/>
    </location>
</feature>